<proteinExistence type="predicted"/>
<dbReference type="PANTHER" id="PTHR11607">
    <property type="entry name" value="ALPHA-MANNOSIDASE"/>
    <property type="match status" value="1"/>
</dbReference>
<dbReference type="PANTHER" id="PTHR11607:SF3">
    <property type="entry name" value="LYSOSOMAL ALPHA-MANNOSIDASE"/>
    <property type="match status" value="1"/>
</dbReference>
<keyword evidence="3" id="KW-1133">Transmembrane helix</keyword>
<feature type="domain" description="Glycoside hydrolase family 38 N-terminal" evidence="4">
    <location>
        <begin position="54"/>
        <end position="332"/>
    </location>
</feature>
<dbReference type="Gene3D" id="3.20.110.10">
    <property type="entry name" value="Glycoside hydrolase 38, N terminal domain"/>
    <property type="match status" value="1"/>
</dbReference>
<reference evidence="5 6" key="1">
    <citation type="submission" date="2014-06" db="EMBL/GenBank/DDBJ databases">
        <authorList>
            <person name="Swart Estienne"/>
        </authorList>
    </citation>
    <scope>NUCLEOTIDE SEQUENCE [LARGE SCALE GENOMIC DNA]</scope>
    <source>
        <strain evidence="5 6">130c</strain>
    </source>
</reference>
<organism evidence="5 6">
    <name type="scientific">Stylonychia lemnae</name>
    <name type="common">Ciliate</name>
    <dbReference type="NCBI Taxonomy" id="5949"/>
    <lineage>
        <taxon>Eukaryota</taxon>
        <taxon>Sar</taxon>
        <taxon>Alveolata</taxon>
        <taxon>Ciliophora</taxon>
        <taxon>Intramacronucleata</taxon>
        <taxon>Spirotrichea</taxon>
        <taxon>Stichotrichia</taxon>
        <taxon>Sporadotrichida</taxon>
        <taxon>Oxytrichidae</taxon>
        <taxon>Stylonychinae</taxon>
        <taxon>Stylonychia</taxon>
    </lineage>
</organism>
<dbReference type="SUPFAM" id="SSF74650">
    <property type="entry name" value="Galactose mutarotase-like"/>
    <property type="match status" value="1"/>
</dbReference>
<dbReference type="InterPro" id="IPR011330">
    <property type="entry name" value="Glyco_hydro/deAcase_b/a-brl"/>
</dbReference>
<dbReference type="InterPro" id="IPR000602">
    <property type="entry name" value="Glyco_hydro_38_N"/>
</dbReference>
<keyword evidence="3" id="KW-0472">Membrane</keyword>
<keyword evidence="6" id="KW-1185">Reference proteome</keyword>
<sequence length="1174" mass="136619">MLQFGQFLVSLYHFSKQLQNINPKQANFIKEVDLNFIIYNEIDLIDLKLNENPQIKIDQFYNKLLDLLENTPNFQFNIDQIYYFQQWYDNQENAQKQRFQKLLKSQQIQFLSSWVKYDAQMIDYRIQQDLIQLTQDYLFREFNIFSHVTIKPYFQAVTQSEASLLSDHGIDSIFIKNVGQQNKEKLSQNGELQLVWDLSQIAQDKQVYIQIDQFEKSESVYQYLFTKCEGNKQKINEVECLETINDKFVVSLRQTWNKHAKSDNHQISVPILIGIDIMNGNFEEQFKFISNLLQITNELSQSYFSYKIKSTISTFDDYLGSINTQQEIFPVFKGEFTPHIELKQCEDGCHTNTYITKYTGQYSNAPTLKENILKLYNYNNQQQIYLSLFAILALAIGDNKGLNVLNRIQNKLSSELTQLYDLDVISGVHSYISKRNFNKKINQLFQAQVNQSDLLINEFDNLIMKYSLNVEQDNLKELIQNASVRIPQKIKGNLHIKHVRVLNLELSFQAEKIYKLKLSTNKIHIIIDTDLEVLQFQYLSITSMGTQEMNIKDDQQYTYFFFLAKNIHPLSVKSYLLFEFDSQADCESSLFELKLDFQSCFQPNTTRSFIPFKKLSPEDSTIENDFLKITINLMGLLKTVQSKQSGLEYTMTQVFATQDGRLTHSDLQGISSKYQAQFIQESRVQRISFDIGGLFQCIRFYGVVTKFRDMMIHTTYCLHKKGQYQSIVNSNIKTFSGGQSEVIIRTSLESLYPDAPYKFYLDDSMRSNRQVFMDKESAVLRQMGVNDQSIHNEAYNSYPCNKGFIVQEPSLKTNIGFTFSHSTSCILHDKNQIDLVLSRSLFNTDINQKSMPRFSDLDISNLDYSINVGLTLSVEEHDDFLNQYQAGKQQIQQDYMMFIENFDFEKPHSHMLKDIVLLQNQSKALSGIIFDGIRYNRQDMKVVIRLKNNGVSLKYINKEFFHPLDISVKSKSLLNQVKRIRFNHSNETALFNELGNVESFETLYQSEQNECDQSRQDQICIGSLDQIEVEINLDSNNQSASLGLKMLRELLQLDVAEISQFEQIQLNADSSLDKKKKNRKKFIRGNLPIVGDQTLHRCLSIIQIGIISIINLIASLFLTFAILRKRRLSRINAISTIVQCQSGSKQQQKHKLQAVDEYQQIQIARQKEQNGKNI</sequence>
<accession>A0A078AIS4</accession>
<evidence type="ECO:0000313" key="5">
    <source>
        <dbReference type="EMBL" id="CDW82185.1"/>
    </source>
</evidence>
<dbReference type="GO" id="GO:0004559">
    <property type="term" value="F:alpha-mannosidase activity"/>
    <property type="evidence" value="ECO:0007669"/>
    <property type="project" value="InterPro"/>
</dbReference>
<evidence type="ECO:0000259" key="4">
    <source>
        <dbReference type="Pfam" id="PF01074"/>
    </source>
</evidence>
<evidence type="ECO:0000313" key="6">
    <source>
        <dbReference type="Proteomes" id="UP000039865"/>
    </source>
</evidence>
<evidence type="ECO:0000256" key="3">
    <source>
        <dbReference type="SAM" id="Phobius"/>
    </source>
</evidence>
<gene>
    <name evidence="5" type="primary">Contig1241.g1364</name>
    <name evidence="5" type="ORF">STYLEM_11214</name>
</gene>
<feature type="transmembrane region" description="Helical" evidence="3">
    <location>
        <begin position="1101"/>
        <end position="1123"/>
    </location>
</feature>
<dbReference type="InterPro" id="IPR011013">
    <property type="entry name" value="Gal_mutarotase_sf_dom"/>
</dbReference>
<comment type="cofactor">
    <cofactor evidence="1">
        <name>Zn(2+)</name>
        <dbReference type="ChEBI" id="CHEBI:29105"/>
    </cofactor>
</comment>
<dbReference type="EMBL" id="CCKQ01010650">
    <property type="protein sequence ID" value="CDW82185.1"/>
    <property type="molecule type" value="Genomic_DNA"/>
</dbReference>
<dbReference type="Pfam" id="PF01074">
    <property type="entry name" value="Glyco_hydro_38N"/>
    <property type="match status" value="1"/>
</dbReference>
<dbReference type="InParanoid" id="A0A078AIS4"/>
<name>A0A078AIS4_STYLE</name>
<dbReference type="AlphaFoldDB" id="A0A078AIS4"/>
<dbReference type="Proteomes" id="UP000039865">
    <property type="component" value="Unassembled WGS sequence"/>
</dbReference>
<dbReference type="SUPFAM" id="SSF88713">
    <property type="entry name" value="Glycoside hydrolase/deacetylase"/>
    <property type="match status" value="1"/>
</dbReference>
<keyword evidence="3" id="KW-0812">Transmembrane</keyword>
<evidence type="ECO:0000256" key="2">
    <source>
        <dbReference type="ARBA" id="ARBA00022833"/>
    </source>
</evidence>
<dbReference type="InterPro" id="IPR027291">
    <property type="entry name" value="Glyco_hydro_38_N_sf"/>
</dbReference>
<dbReference type="GO" id="GO:0006013">
    <property type="term" value="P:mannose metabolic process"/>
    <property type="evidence" value="ECO:0007669"/>
    <property type="project" value="InterPro"/>
</dbReference>
<dbReference type="InterPro" id="IPR050843">
    <property type="entry name" value="Glycosyl_Hydrlase_38"/>
</dbReference>
<evidence type="ECO:0000256" key="1">
    <source>
        <dbReference type="ARBA" id="ARBA00001947"/>
    </source>
</evidence>
<keyword evidence="2" id="KW-0862">Zinc</keyword>
<protein>
    <submittedName>
        <fullName evidence="5">Lysosomal alpha-mannosidase</fullName>
    </submittedName>
</protein>
<dbReference type="GO" id="GO:0030246">
    <property type="term" value="F:carbohydrate binding"/>
    <property type="evidence" value="ECO:0007669"/>
    <property type="project" value="InterPro"/>
</dbReference>